<dbReference type="Pfam" id="PF17961">
    <property type="entry name" value="Big_8"/>
    <property type="match status" value="1"/>
</dbReference>
<accession>A0ABW1TC09</accession>
<proteinExistence type="predicted"/>
<comment type="caution">
    <text evidence="10">The sequence shown here is derived from an EMBL/GenBank/DDBJ whole genome shotgun (WGS) entry which is preliminary data.</text>
</comment>
<keyword evidence="10" id="KW-0176">Collagen</keyword>
<evidence type="ECO:0000256" key="3">
    <source>
        <dbReference type="ARBA" id="ARBA00022525"/>
    </source>
</evidence>
<gene>
    <name evidence="10" type="ORF">ACFP1C_00480</name>
</gene>
<feature type="domain" description="Collagen binding" evidence="8">
    <location>
        <begin position="169"/>
        <end position="286"/>
    </location>
</feature>
<dbReference type="SUPFAM" id="SSF49401">
    <property type="entry name" value="Bacterial adhesins"/>
    <property type="match status" value="2"/>
</dbReference>
<evidence type="ECO:0000256" key="5">
    <source>
        <dbReference type="ARBA" id="ARBA00023088"/>
    </source>
</evidence>
<evidence type="ECO:0000259" key="8">
    <source>
        <dbReference type="Pfam" id="PF05737"/>
    </source>
</evidence>
<evidence type="ECO:0000259" key="9">
    <source>
        <dbReference type="Pfam" id="PF17961"/>
    </source>
</evidence>
<name>A0ABW1TC09_9LACO</name>
<dbReference type="Gene3D" id="2.60.40.740">
    <property type="match status" value="1"/>
</dbReference>
<evidence type="ECO:0000256" key="6">
    <source>
        <dbReference type="SAM" id="MobiDB-lite"/>
    </source>
</evidence>
<evidence type="ECO:0000256" key="2">
    <source>
        <dbReference type="ARBA" id="ARBA00022512"/>
    </source>
</evidence>
<evidence type="ECO:0000256" key="4">
    <source>
        <dbReference type="ARBA" id="ARBA00022729"/>
    </source>
</evidence>
<keyword evidence="4" id="KW-0732">Signal</keyword>
<feature type="compositionally biased region" description="Low complexity" evidence="6">
    <location>
        <begin position="320"/>
        <end position="331"/>
    </location>
</feature>
<feature type="compositionally biased region" description="Low complexity" evidence="6">
    <location>
        <begin position="347"/>
        <end position="358"/>
    </location>
</feature>
<feature type="domain" description="SDR-like Ig" evidence="9">
    <location>
        <begin position="52"/>
        <end position="135"/>
    </location>
</feature>
<sequence>MKKNSQVRQLLIGIVSLVMLLVVSVLPVKAATNHNGADFTTSAKVTNGPDFKHADTIDIQYKLDFGSTPIHNGDTITLDLPANLKAKTPGDTFDVLDTDGTVIGKAVVSDGKVVMTMNAALEGKTNDKLTVNLATKYRGEDSGEKDVIFNLKGNQTSTSVINLVINDANLSKKGTLQDDGTIKWTILVNRQEITMKNLEITDTIGDYQEMIHGVTVSNAYWVDTTNYKREKPAMTAADYKITYTDQGFTLKFNDTVSNLVTIDYDTKVTDTSLIDSGYKFRNKAIMTWGGGTSGSKHSEEANGKVSSSNGNGAVGGGDNNEGNGNENNNGGDTDGVETSEEEEDDTTGTIDVDGGTEAAAEEAAREDKAGESVANQAEKKPVKKAKAKKAQVKAAKVAGVTATEHPSKTVAKANKKLPQTDDHINGIAVLSGSVVLVVLGSAVIIRRHF</sequence>
<feature type="transmembrane region" description="Helical" evidence="7">
    <location>
        <begin position="424"/>
        <end position="445"/>
    </location>
</feature>
<keyword evidence="11" id="KW-1185">Reference proteome</keyword>
<organism evidence="10 11">
    <name type="scientific">Levilactobacillus fujinensis</name>
    <dbReference type="NCBI Taxonomy" id="2486024"/>
    <lineage>
        <taxon>Bacteria</taxon>
        <taxon>Bacillati</taxon>
        <taxon>Bacillota</taxon>
        <taxon>Bacilli</taxon>
        <taxon>Lactobacillales</taxon>
        <taxon>Lactobacillaceae</taxon>
        <taxon>Levilactobacillus</taxon>
    </lineage>
</organism>
<evidence type="ECO:0000256" key="1">
    <source>
        <dbReference type="ARBA" id="ARBA00004168"/>
    </source>
</evidence>
<keyword evidence="3" id="KW-0964">Secreted</keyword>
<dbReference type="InterPro" id="IPR041171">
    <property type="entry name" value="SDR_Ig"/>
</dbReference>
<reference evidence="11" key="1">
    <citation type="journal article" date="2019" name="Int. J. Syst. Evol. Microbiol.">
        <title>The Global Catalogue of Microorganisms (GCM) 10K type strain sequencing project: providing services to taxonomists for standard genome sequencing and annotation.</title>
        <authorList>
            <consortium name="The Broad Institute Genomics Platform"/>
            <consortium name="The Broad Institute Genome Sequencing Center for Infectious Disease"/>
            <person name="Wu L."/>
            <person name="Ma J."/>
        </authorList>
    </citation>
    <scope>NUCLEOTIDE SEQUENCE [LARGE SCALE GENOMIC DNA]</scope>
    <source>
        <strain evidence="11">CCM 8908</strain>
    </source>
</reference>
<keyword evidence="7" id="KW-0472">Membrane</keyword>
<keyword evidence="7" id="KW-1133">Transmembrane helix</keyword>
<evidence type="ECO:0000256" key="7">
    <source>
        <dbReference type="SAM" id="Phobius"/>
    </source>
</evidence>
<comment type="subcellular location">
    <subcellularLocation>
        <location evidence="1">Secreted</location>
        <location evidence="1">Cell wall</location>
        <topology evidence="1">Peptidoglycan-anchor</topology>
    </subcellularLocation>
</comment>
<evidence type="ECO:0000313" key="11">
    <source>
        <dbReference type="Proteomes" id="UP001596283"/>
    </source>
</evidence>
<feature type="region of interest" description="Disordered" evidence="6">
    <location>
        <begin position="291"/>
        <end position="386"/>
    </location>
</feature>
<dbReference type="Proteomes" id="UP001596283">
    <property type="component" value="Unassembled WGS sequence"/>
</dbReference>
<dbReference type="InterPro" id="IPR008966">
    <property type="entry name" value="Adhesion_dom_sf"/>
</dbReference>
<dbReference type="EMBL" id="JBHSSI010000004">
    <property type="protein sequence ID" value="MFC6259413.1"/>
    <property type="molecule type" value="Genomic_DNA"/>
</dbReference>
<keyword evidence="5" id="KW-0572">Peptidoglycan-anchor</keyword>
<dbReference type="InterPro" id="IPR011252">
    <property type="entry name" value="Fibrogen-bd_dom1"/>
</dbReference>
<keyword evidence="2" id="KW-0134">Cell wall</keyword>
<dbReference type="Gene3D" id="2.60.40.1280">
    <property type="match status" value="1"/>
</dbReference>
<protein>
    <submittedName>
        <fullName evidence="10">Collagen binding domain-containing protein</fullName>
    </submittedName>
</protein>
<keyword evidence="7" id="KW-0812">Transmembrane</keyword>
<dbReference type="RefSeq" id="WP_125686709.1">
    <property type="nucleotide sequence ID" value="NZ_JBHSSI010000004.1"/>
</dbReference>
<evidence type="ECO:0000313" key="10">
    <source>
        <dbReference type="EMBL" id="MFC6259413.1"/>
    </source>
</evidence>
<dbReference type="Pfam" id="PF05737">
    <property type="entry name" value="Collagen_bind"/>
    <property type="match status" value="1"/>
</dbReference>
<dbReference type="InterPro" id="IPR008456">
    <property type="entry name" value="Collagen-bd_dom"/>
</dbReference>
<feature type="compositionally biased region" description="Acidic residues" evidence="6">
    <location>
        <begin position="334"/>
        <end position="346"/>
    </location>
</feature>